<dbReference type="AlphaFoldDB" id="A0A6J7MJR6"/>
<dbReference type="InterPro" id="IPR027417">
    <property type="entry name" value="P-loop_NTPase"/>
</dbReference>
<protein>
    <submittedName>
        <fullName evidence="1">Unannotated protein</fullName>
    </submittedName>
</protein>
<reference evidence="1" key="1">
    <citation type="submission" date="2020-05" db="EMBL/GenBank/DDBJ databases">
        <authorList>
            <person name="Chiriac C."/>
            <person name="Salcher M."/>
            <person name="Ghai R."/>
            <person name="Kavagutti S V."/>
        </authorList>
    </citation>
    <scope>NUCLEOTIDE SEQUENCE</scope>
</reference>
<evidence type="ECO:0000313" key="1">
    <source>
        <dbReference type="EMBL" id="CAB4980115.1"/>
    </source>
</evidence>
<dbReference type="SUPFAM" id="SSF52540">
    <property type="entry name" value="P-loop containing nucleoside triphosphate hydrolases"/>
    <property type="match status" value="1"/>
</dbReference>
<proteinExistence type="predicted"/>
<accession>A0A6J7MJR6</accession>
<dbReference type="InterPro" id="IPR039421">
    <property type="entry name" value="Type_1_exporter"/>
</dbReference>
<gene>
    <name evidence="1" type="ORF">UFOPK3974_00310</name>
</gene>
<dbReference type="GO" id="GO:0015421">
    <property type="term" value="F:ABC-type oligopeptide transporter activity"/>
    <property type="evidence" value="ECO:0007669"/>
    <property type="project" value="TreeGrafter"/>
</dbReference>
<dbReference type="Gene3D" id="3.40.50.300">
    <property type="entry name" value="P-loop containing nucleotide triphosphate hydrolases"/>
    <property type="match status" value="1"/>
</dbReference>
<dbReference type="PANTHER" id="PTHR43394:SF1">
    <property type="entry name" value="ATP-BINDING CASSETTE SUB-FAMILY B MEMBER 10, MITOCHONDRIAL"/>
    <property type="match status" value="1"/>
</dbReference>
<dbReference type="PANTHER" id="PTHR43394">
    <property type="entry name" value="ATP-DEPENDENT PERMEASE MDL1, MITOCHONDRIAL"/>
    <property type="match status" value="1"/>
</dbReference>
<name>A0A6J7MJR6_9ZZZZ</name>
<dbReference type="EMBL" id="CAFBOR010000025">
    <property type="protein sequence ID" value="CAB4980115.1"/>
    <property type="molecule type" value="Genomic_DNA"/>
</dbReference>
<sequence>MIILDEATSHLDSESELAIQRALAEALKGRTALVIAHRLSTIVAADRIVVVDGGRIVEQGTHDQLLNLGGLYADLYRTQADRAEENPDFSI</sequence>
<organism evidence="1">
    <name type="scientific">freshwater metagenome</name>
    <dbReference type="NCBI Taxonomy" id="449393"/>
    <lineage>
        <taxon>unclassified sequences</taxon>
        <taxon>metagenomes</taxon>
        <taxon>ecological metagenomes</taxon>
    </lineage>
</organism>